<protein>
    <submittedName>
        <fullName evidence="2">Uncharacterized protein</fullName>
    </submittedName>
</protein>
<dbReference type="RefSeq" id="WP_117367570.1">
    <property type="nucleotide sequence ID" value="NZ_CP027033.1"/>
</dbReference>
<accession>A0A346PMP4</accession>
<evidence type="ECO:0000313" key="3">
    <source>
        <dbReference type="Proteomes" id="UP000258613"/>
    </source>
</evidence>
<dbReference type="EMBL" id="CP027033">
    <property type="protein sequence ID" value="AXR80789.1"/>
    <property type="molecule type" value="Genomic_DNA"/>
</dbReference>
<evidence type="ECO:0000256" key="1">
    <source>
        <dbReference type="SAM" id="MobiDB-lite"/>
    </source>
</evidence>
<organism evidence="2 3">
    <name type="scientific">Natrarchaeobaculum sulfurireducens</name>
    <dbReference type="NCBI Taxonomy" id="2044521"/>
    <lineage>
        <taxon>Archaea</taxon>
        <taxon>Methanobacteriati</taxon>
        <taxon>Methanobacteriota</taxon>
        <taxon>Stenosarchaea group</taxon>
        <taxon>Halobacteria</taxon>
        <taxon>Halobacteriales</taxon>
        <taxon>Natrialbaceae</taxon>
        <taxon>Natrarchaeobaculum</taxon>
    </lineage>
</organism>
<dbReference type="GeneID" id="37641258"/>
<keyword evidence="3" id="KW-1185">Reference proteome</keyword>
<proteinExistence type="predicted"/>
<gene>
    <name evidence="2" type="ORF">AArcMg_0767</name>
</gene>
<dbReference type="AlphaFoldDB" id="A0A346PMP4"/>
<name>A0A346PMP4_9EURY</name>
<reference evidence="3" key="1">
    <citation type="submission" date="2018-02" db="EMBL/GenBank/DDBJ databases">
        <title>Phenotypic and genomic properties of facultatively anaerobic sulfur-reducing natronoarchaea from hypersaline soda lakes.</title>
        <authorList>
            <person name="Sorokin D.Y."/>
            <person name="Kublanov I.V."/>
            <person name="Roman P."/>
            <person name="Sinninghe Damste J.S."/>
            <person name="Golyshin P.N."/>
            <person name="Rojo D."/>
            <person name="Ciordia S."/>
            <person name="Mena M.D.C."/>
            <person name="Ferrer M."/>
            <person name="Messina E."/>
            <person name="Smedile F."/>
            <person name="La Spada G."/>
            <person name="La Cono V."/>
            <person name="Yakimov M.M."/>
        </authorList>
    </citation>
    <scope>NUCLEOTIDE SEQUENCE [LARGE SCALE GENOMIC DNA]</scope>
    <source>
        <strain evidence="3">AArc-Mg</strain>
    </source>
</reference>
<sequence>MPRRLRPTHTVDIERSEQTGTNEVGEPIYETVTVAEDVPFAFREQSTSFVRQDTGERVQRPATGVLLTGTDVEEGDQIEVGDVGVFEVRGINPSRDRRKRGRVVSIEVELERAD</sequence>
<dbReference type="KEGG" id="nag:AArcMg_0767"/>
<feature type="region of interest" description="Disordered" evidence="1">
    <location>
        <begin position="1"/>
        <end position="25"/>
    </location>
</feature>
<dbReference type="Proteomes" id="UP000258613">
    <property type="component" value="Chromosome"/>
</dbReference>
<evidence type="ECO:0000313" key="2">
    <source>
        <dbReference type="EMBL" id="AXR80789.1"/>
    </source>
</evidence>